<evidence type="ECO:0000313" key="14">
    <source>
        <dbReference type="Proteomes" id="UP000694865"/>
    </source>
</evidence>
<accession>A0ABM0H1U8</accession>
<dbReference type="PANTHER" id="PTHR24248">
    <property type="entry name" value="ADRENERGIC RECEPTOR-RELATED G-PROTEIN COUPLED RECEPTOR"/>
    <property type="match status" value="1"/>
</dbReference>
<keyword evidence="8" id="KW-0325">Glycoprotein</keyword>
<feature type="transmembrane region" description="Helical" evidence="12">
    <location>
        <begin position="157"/>
        <end position="177"/>
    </location>
</feature>
<feature type="region of interest" description="Disordered" evidence="11">
    <location>
        <begin position="1"/>
        <end position="20"/>
    </location>
</feature>
<evidence type="ECO:0000256" key="9">
    <source>
        <dbReference type="ARBA" id="ARBA00023224"/>
    </source>
</evidence>
<comment type="similarity">
    <text evidence="10">Belongs to the G-protein coupled receptor 1 family.</text>
</comment>
<keyword evidence="3 10" id="KW-0812">Transmembrane</keyword>
<feature type="transmembrane region" description="Helical" evidence="12">
    <location>
        <begin position="77"/>
        <end position="103"/>
    </location>
</feature>
<evidence type="ECO:0000256" key="2">
    <source>
        <dbReference type="ARBA" id="ARBA00022475"/>
    </source>
</evidence>
<dbReference type="InterPro" id="IPR002233">
    <property type="entry name" value="ADR_fam"/>
</dbReference>
<dbReference type="Proteomes" id="UP000694865">
    <property type="component" value="Unplaced"/>
</dbReference>
<feature type="transmembrane region" description="Helical" evidence="12">
    <location>
        <begin position="388"/>
        <end position="407"/>
    </location>
</feature>
<protein>
    <submittedName>
        <fullName evidence="15">Tyramine/octopamine receptor-like</fullName>
    </submittedName>
</protein>
<feature type="compositionally biased region" description="Polar residues" evidence="11">
    <location>
        <begin position="244"/>
        <end position="257"/>
    </location>
</feature>
<dbReference type="InterPro" id="IPR017452">
    <property type="entry name" value="GPCR_Rhodpsn_7TM"/>
</dbReference>
<feature type="region of interest" description="Disordered" evidence="11">
    <location>
        <begin position="238"/>
        <end position="305"/>
    </location>
</feature>
<keyword evidence="14" id="KW-1185">Reference proteome</keyword>
<dbReference type="PROSITE" id="PS00237">
    <property type="entry name" value="G_PROTEIN_RECEP_F1_1"/>
    <property type="match status" value="1"/>
</dbReference>
<name>A0ABM0H1U8_SACKO</name>
<evidence type="ECO:0000256" key="8">
    <source>
        <dbReference type="ARBA" id="ARBA00023180"/>
    </source>
</evidence>
<evidence type="ECO:0000256" key="3">
    <source>
        <dbReference type="ARBA" id="ARBA00022692"/>
    </source>
</evidence>
<evidence type="ECO:0000259" key="13">
    <source>
        <dbReference type="PROSITE" id="PS50262"/>
    </source>
</evidence>
<evidence type="ECO:0000256" key="1">
    <source>
        <dbReference type="ARBA" id="ARBA00004651"/>
    </source>
</evidence>
<evidence type="ECO:0000313" key="15">
    <source>
        <dbReference type="RefSeq" id="XP_002742354.2"/>
    </source>
</evidence>
<evidence type="ECO:0000256" key="11">
    <source>
        <dbReference type="SAM" id="MobiDB-lite"/>
    </source>
</evidence>
<dbReference type="GeneID" id="100368763"/>
<dbReference type="PRINTS" id="PR01103">
    <property type="entry name" value="ADRENERGICR"/>
</dbReference>
<feature type="transmembrane region" description="Helical" evidence="12">
    <location>
        <begin position="40"/>
        <end position="65"/>
    </location>
</feature>
<feature type="transmembrane region" description="Helical" evidence="12">
    <location>
        <begin position="115"/>
        <end position="136"/>
    </location>
</feature>
<comment type="subcellular location">
    <subcellularLocation>
        <location evidence="1">Cell membrane</location>
        <topology evidence="1">Multi-pass membrane protein</topology>
    </subcellularLocation>
</comment>
<dbReference type="SUPFAM" id="SSF81321">
    <property type="entry name" value="Family A G protein-coupled receptor-like"/>
    <property type="match status" value="1"/>
</dbReference>
<dbReference type="SMART" id="SM01381">
    <property type="entry name" value="7TM_GPCR_Srsx"/>
    <property type="match status" value="1"/>
</dbReference>
<evidence type="ECO:0000256" key="12">
    <source>
        <dbReference type="SAM" id="Phobius"/>
    </source>
</evidence>
<evidence type="ECO:0000256" key="5">
    <source>
        <dbReference type="ARBA" id="ARBA00023040"/>
    </source>
</evidence>
<feature type="transmembrane region" description="Helical" evidence="12">
    <location>
        <begin position="204"/>
        <end position="229"/>
    </location>
</feature>
<dbReference type="PANTHER" id="PTHR24248:SF174">
    <property type="entry name" value="TYRAMINE_OCTOPAMINE RECEPTOR"/>
    <property type="match status" value="1"/>
</dbReference>
<dbReference type="Pfam" id="PF00001">
    <property type="entry name" value="7tm_1"/>
    <property type="match status" value="1"/>
</dbReference>
<dbReference type="InterPro" id="IPR000276">
    <property type="entry name" value="GPCR_Rhodpsn"/>
</dbReference>
<feature type="compositionally biased region" description="Basic and acidic residues" evidence="11">
    <location>
        <begin position="276"/>
        <end position="294"/>
    </location>
</feature>
<proteinExistence type="inferred from homology"/>
<keyword evidence="9 10" id="KW-0807">Transducer</keyword>
<keyword evidence="7 10" id="KW-0675">Receptor</keyword>
<organism evidence="14 15">
    <name type="scientific">Saccoglossus kowalevskii</name>
    <name type="common">Acorn worm</name>
    <dbReference type="NCBI Taxonomy" id="10224"/>
    <lineage>
        <taxon>Eukaryota</taxon>
        <taxon>Metazoa</taxon>
        <taxon>Hemichordata</taxon>
        <taxon>Enteropneusta</taxon>
        <taxon>Harrimaniidae</taxon>
        <taxon>Saccoglossus</taxon>
    </lineage>
</organism>
<sequence length="430" mass="48262">MFANVTFTNNTENLTDSQSRSNETTMYTALPKDDFPLWEVVISAVFMLLLLITIAIGNIFVIVAVNTQRALQQVQNYFLVSLAVADLTIALFVLPFAIANHIIGYWVFGYVFCDFYTTSDLICCTASICNLCAIAIDRYLAITDPINYASRRTKRNILLSIAVVWIVSAVISFPPILGWNDYTDRGPNQNQWRMVCHITTEKGYIAFSAVAAFFLPLVIMSTVYYRIWVAAKDRIRGRRREKANSQATTYLGSNLQGHKTDVSGKGSKNKSIDSVGDQHEMKPRQTDSSSRSDTKSGTSSSNGMNISNKIASAAQNEACGSASVSISSFHVKMHQEKQKINVMRERKAATTLGIVMGLFILCWLPYFLMYVIIPFCECGAPVRQLEAFIVWLGYVNSALNPIVYTIFNKDFRKAFHKLIVRRIPLPGRRH</sequence>
<dbReference type="Gene3D" id="1.20.1070.10">
    <property type="entry name" value="Rhodopsin 7-helix transmembrane proteins"/>
    <property type="match status" value="1"/>
</dbReference>
<gene>
    <name evidence="15" type="primary">LOC100368763</name>
</gene>
<evidence type="ECO:0000256" key="10">
    <source>
        <dbReference type="RuleBase" id="RU000688"/>
    </source>
</evidence>
<feature type="transmembrane region" description="Helical" evidence="12">
    <location>
        <begin position="348"/>
        <end position="368"/>
    </location>
</feature>
<evidence type="ECO:0000256" key="4">
    <source>
        <dbReference type="ARBA" id="ARBA00022989"/>
    </source>
</evidence>
<evidence type="ECO:0000256" key="7">
    <source>
        <dbReference type="ARBA" id="ARBA00023170"/>
    </source>
</evidence>
<dbReference type="PRINTS" id="PR00237">
    <property type="entry name" value="GPCRRHODOPSN"/>
</dbReference>
<evidence type="ECO:0000256" key="6">
    <source>
        <dbReference type="ARBA" id="ARBA00023136"/>
    </source>
</evidence>
<dbReference type="RefSeq" id="XP_002742354.2">
    <property type="nucleotide sequence ID" value="XM_002742308.2"/>
</dbReference>
<keyword evidence="2" id="KW-1003">Cell membrane</keyword>
<keyword evidence="6 12" id="KW-0472">Membrane</keyword>
<dbReference type="PROSITE" id="PS50262">
    <property type="entry name" value="G_PROTEIN_RECEP_F1_2"/>
    <property type="match status" value="1"/>
</dbReference>
<feature type="domain" description="G-protein coupled receptors family 1 profile" evidence="13">
    <location>
        <begin position="57"/>
        <end position="404"/>
    </location>
</feature>
<keyword evidence="5 10" id="KW-0297">G-protein coupled receptor</keyword>
<reference evidence="15" key="1">
    <citation type="submission" date="2025-08" db="UniProtKB">
        <authorList>
            <consortium name="RefSeq"/>
        </authorList>
    </citation>
    <scope>IDENTIFICATION</scope>
    <source>
        <tissue evidence="15">Testes</tissue>
    </source>
</reference>
<keyword evidence="4 12" id="KW-1133">Transmembrane helix</keyword>